<evidence type="ECO:0000313" key="8">
    <source>
        <dbReference type="Proteomes" id="UP001377337"/>
    </source>
</evidence>
<name>A0ABZ2NG68_9BACI</name>
<protein>
    <submittedName>
        <fullName evidence="7">Oligosaccharide flippase family protein</fullName>
    </submittedName>
</protein>
<dbReference type="RefSeq" id="WP_338778801.1">
    <property type="nucleotide sequence ID" value="NZ_CP147407.1"/>
</dbReference>
<organism evidence="7 8">
    <name type="scientific">Metabacillus sediminis</name>
    <dbReference type="NCBI Taxonomy" id="3117746"/>
    <lineage>
        <taxon>Bacteria</taxon>
        <taxon>Bacillati</taxon>
        <taxon>Bacillota</taxon>
        <taxon>Bacilli</taxon>
        <taxon>Bacillales</taxon>
        <taxon>Bacillaceae</taxon>
        <taxon>Metabacillus</taxon>
    </lineage>
</organism>
<feature type="transmembrane region" description="Helical" evidence="6">
    <location>
        <begin position="12"/>
        <end position="32"/>
    </location>
</feature>
<feature type="transmembrane region" description="Helical" evidence="6">
    <location>
        <begin position="127"/>
        <end position="149"/>
    </location>
</feature>
<evidence type="ECO:0000313" key="7">
    <source>
        <dbReference type="EMBL" id="WXB96681.1"/>
    </source>
</evidence>
<evidence type="ECO:0000256" key="3">
    <source>
        <dbReference type="ARBA" id="ARBA00022692"/>
    </source>
</evidence>
<keyword evidence="8" id="KW-1185">Reference proteome</keyword>
<evidence type="ECO:0000256" key="4">
    <source>
        <dbReference type="ARBA" id="ARBA00022989"/>
    </source>
</evidence>
<feature type="transmembrane region" description="Helical" evidence="6">
    <location>
        <begin position="249"/>
        <end position="273"/>
    </location>
</feature>
<dbReference type="InterPro" id="IPR050833">
    <property type="entry name" value="Poly_Biosynth_Transport"/>
</dbReference>
<keyword evidence="3 6" id="KW-0812">Transmembrane</keyword>
<feature type="transmembrane region" description="Helical" evidence="6">
    <location>
        <begin position="44"/>
        <end position="65"/>
    </location>
</feature>
<dbReference type="PANTHER" id="PTHR30250:SF26">
    <property type="entry name" value="PSMA PROTEIN"/>
    <property type="match status" value="1"/>
</dbReference>
<dbReference type="Proteomes" id="UP001377337">
    <property type="component" value="Chromosome"/>
</dbReference>
<comment type="subcellular location">
    <subcellularLocation>
        <location evidence="1">Cell membrane</location>
        <topology evidence="1">Multi-pass membrane protein</topology>
    </subcellularLocation>
</comment>
<keyword evidence="5 6" id="KW-0472">Membrane</keyword>
<evidence type="ECO:0000256" key="2">
    <source>
        <dbReference type="ARBA" id="ARBA00022475"/>
    </source>
</evidence>
<accession>A0ABZ2NG68</accession>
<reference evidence="7 8" key="1">
    <citation type="submission" date="2024-02" db="EMBL/GenBank/DDBJ databases">
        <title>Seven novel Bacillus-like species.</title>
        <authorList>
            <person name="Liu G."/>
        </authorList>
    </citation>
    <scope>NUCLEOTIDE SEQUENCE [LARGE SCALE GENOMIC DNA]</scope>
    <source>
        <strain evidence="7 8">FJAT-52054</strain>
    </source>
</reference>
<dbReference type="Pfam" id="PF01943">
    <property type="entry name" value="Polysacc_synt"/>
    <property type="match status" value="1"/>
</dbReference>
<feature type="transmembrane region" description="Helical" evidence="6">
    <location>
        <begin position="183"/>
        <end position="206"/>
    </location>
</feature>
<dbReference type="PANTHER" id="PTHR30250">
    <property type="entry name" value="PST FAMILY PREDICTED COLANIC ACID TRANSPORTER"/>
    <property type="match status" value="1"/>
</dbReference>
<feature type="transmembrane region" description="Helical" evidence="6">
    <location>
        <begin position="377"/>
        <end position="397"/>
    </location>
</feature>
<evidence type="ECO:0000256" key="5">
    <source>
        <dbReference type="ARBA" id="ARBA00023136"/>
    </source>
</evidence>
<evidence type="ECO:0000256" key="1">
    <source>
        <dbReference type="ARBA" id="ARBA00004651"/>
    </source>
</evidence>
<keyword evidence="4 6" id="KW-1133">Transmembrane helix</keyword>
<evidence type="ECO:0000256" key="6">
    <source>
        <dbReference type="SAM" id="Phobius"/>
    </source>
</evidence>
<dbReference type="EMBL" id="CP147407">
    <property type="protein sequence ID" value="WXB96681.1"/>
    <property type="molecule type" value="Genomic_DNA"/>
</dbReference>
<feature type="transmembrane region" description="Helical" evidence="6">
    <location>
        <begin position="341"/>
        <end position="365"/>
    </location>
</feature>
<proteinExistence type="predicted"/>
<sequence>MDNGNVKLATIISYSTLIVGTILSLVILPYIINTLGSVEYGLFTLINSIIAYIYLIDMGLGSAIVRYNSKYLAKNDFEGLKSLNGMFLIIYGCMSLIGLLIGLTIYYNLDFIFNRGLTKLEIEMTKGMFLIALINIVTSFPLSIFTGIITAHERFVFLKVLTAIRTILNPILMLTVLTSGYDAIGIIIASTIFNIILGLINVFYSFSVLKIKFVFKKIEVQLFKEIVKYSFYVFLGVLAYNIFWSTDLFVIGIYVSASSIAIYSVGSQLNGYFTNFSKIISSMFLPRLTKLNAINKNDRETMELLIKVSRIQFFISFFMLIGFILVGKQFILIWTNEEYYLAYYIALIIMVSQVFSIIQALFAPMLEALNKHKIKSLIYLAVAFINLILTLILVQIWGIIGSAIGTAIGMFINAIANNIYYTISLKLDMKYYWLQVLKLLFPSIVAWLLGYSLTKIIIINSYLSLGIFISIFSFLYLLVFWYTGFNSFEKSIIKSPFRKGKENIFTIVKR</sequence>
<feature type="transmembrane region" description="Helical" evidence="6">
    <location>
        <begin position="86"/>
        <end position="107"/>
    </location>
</feature>
<feature type="transmembrane region" description="Helical" evidence="6">
    <location>
        <begin position="432"/>
        <end position="450"/>
    </location>
</feature>
<feature type="transmembrane region" description="Helical" evidence="6">
    <location>
        <begin position="462"/>
        <end position="485"/>
    </location>
</feature>
<dbReference type="InterPro" id="IPR002797">
    <property type="entry name" value="Polysacc_synth"/>
</dbReference>
<keyword evidence="2" id="KW-1003">Cell membrane</keyword>
<feature type="transmembrane region" description="Helical" evidence="6">
    <location>
        <begin position="226"/>
        <end position="243"/>
    </location>
</feature>
<gene>
    <name evidence="7" type="ORF">WCV65_19450</name>
</gene>
<feature type="transmembrane region" description="Helical" evidence="6">
    <location>
        <begin position="403"/>
        <end position="420"/>
    </location>
</feature>
<feature type="transmembrane region" description="Helical" evidence="6">
    <location>
        <begin position="313"/>
        <end position="335"/>
    </location>
</feature>
<dbReference type="PRINTS" id="PR00173">
    <property type="entry name" value="EDTRNSPORT"/>
</dbReference>